<dbReference type="InterPro" id="IPR018490">
    <property type="entry name" value="cNMP-bd_dom_sf"/>
</dbReference>
<dbReference type="PANTHER" id="PTHR43289:SF34">
    <property type="entry name" value="SERINE_THREONINE-PROTEIN KINASE YBDM-RELATED"/>
    <property type="match status" value="1"/>
</dbReference>
<keyword evidence="1" id="KW-0808">Transferase</keyword>
<dbReference type="Gene3D" id="3.30.200.20">
    <property type="entry name" value="Phosphorylase Kinase, domain 1"/>
    <property type="match status" value="1"/>
</dbReference>
<reference evidence="8 9" key="1">
    <citation type="journal article" date="2015" name="Genome Announc.">
        <title>Draft Genome Sequence of Filamentous Marine Cyanobacterium Lyngbya confervoides Strain BDU141951.</title>
        <authorList>
            <person name="Chandrababunaidu M.M."/>
            <person name="Sen D."/>
            <person name="Tripathy S."/>
        </authorList>
    </citation>
    <scope>NUCLEOTIDE SEQUENCE [LARGE SCALE GENOMIC DNA]</scope>
    <source>
        <strain evidence="8 9">BDU141951</strain>
    </source>
</reference>
<keyword evidence="2 5" id="KW-0547">Nucleotide-binding</keyword>
<evidence type="ECO:0000313" key="9">
    <source>
        <dbReference type="Proteomes" id="UP000031561"/>
    </source>
</evidence>
<accession>A0ABD4T3M8</accession>
<dbReference type="GO" id="GO:0005524">
    <property type="term" value="F:ATP binding"/>
    <property type="evidence" value="ECO:0007669"/>
    <property type="project" value="UniProtKB-UniRule"/>
</dbReference>
<gene>
    <name evidence="8" type="ORF">QQ91_0010105</name>
</gene>
<dbReference type="SMART" id="SM00100">
    <property type="entry name" value="cNMP"/>
    <property type="match status" value="1"/>
</dbReference>
<evidence type="ECO:0000256" key="3">
    <source>
        <dbReference type="ARBA" id="ARBA00022777"/>
    </source>
</evidence>
<dbReference type="InterPro" id="IPR017441">
    <property type="entry name" value="Protein_kinase_ATP_BS"/>
</dbReference>
<dbReference type="PROSITE" id="PS00888">
    <property type="entry name" value="CNMP_BINDING_1"/>
    <property type="match status" value="1"/>
</dbReference>
<keyword evidence="3 8" id="KW-0418">Kinase</keyword>
<dbReference type="InterPro" id="IPR000719">
    <property type="entry name" value="Prot_kinase_dom"/>
</dbReference>
<feature type="domain" description="Cyclic nucleotide-binding" evidence="7">
    <location>
        <begin position="301"/>
        <end position="399"/>
    </location>
</feature>
<dbReference type="SUPFAM" id="SSF51206">
    <property type="entry name" value="cAMP-binding domain-like"/>
    <property type="match status" value="1"/>
</dbReference>
<dbReference type="EMBL" id="JTHE03000058">
    <property type="protein sequence ID" value="MCM1983174.1"/>
    <property type="molecule type" value="Genomic_DNA"/>
</dbReference>
<dbReference type="PANTHER" id="PTHR43289">
    <property type="entry name" value="MITOGEN-ACTIVATED PROTEIN KINASE KINASE KINASE 20-RELATED"/>
    <property type="match status" value="1"/>
</dbReference>
<evidence type="ECO:0000313" key="8">
    <source>
        <dbReference type="EMBL" id="MCM1983174.1"/>
    </source>
</evidence>
<dbReference type="Pfam" id="PF00069">
    <property type="entry name" value="Pkinase"/>
    <property type="match status" value="1"/>
</dbReference>
<sequence length="430" mass="48264">MEKARTATGLQKVGKYEILYPLGQGSTSVVYLAKDPFINRKVALKLFNESLLRQAVSKKLAQRIFANEAALVGQFQHPHIVEVYDAILDSSQGFLVMEYVPGGTLEPFCEVSRLLPITQTVEIIFKCVRALEYAYQRGVIHRDIKPANILRTTTGDIKVSDFGSAVSDQMEETQLSGVGSPAYMAPEQLREDLLSQQSDIYSLGLVMYQLLTGHYPYSAASNVELAYQILHRDPPPPSLYRSEIPTAIDQLVMRAIAKDPAQRYCQWQDMGEALLALSSLSAPVPTITETKKFKAIQDLSFFQNFDEILIWEVLRITTWHQYPQGTRIIREGDIGDSFFIITQGEVEVLRGDRLLTQLRAGDCFGEMLYFQDTSAVRTTSVCVKSDTTVIEIQANRLNRSSDACQVEFNKAFLKILDKKIARLVALVADD</sequence>
<feature type="binding site" evidence="5">
    <location>
        <position position="45"/>
    </location>
    <ligand>
        <name>ATP</name>
        <dbReference type="ChEBI" id="CHEBI:30616"/>
    </ligand>
</feature>
<dbReference type="AlphaFoldDB" id="A0ABD4T3M8"/>
<evidence type="ECO:0000256" key="2">
    <source>
        <dbReference type="ARBA" id="ARBA00022741"/>
    </source>
</evidence>
<feature type="domain" description="Protein kinase" evidence="6">
    <location>
        <begin position="16"/>
        <end position="275"/>
    </location>
</feature>
<dbReference type="PROSITE" id="PS50042">
    <property type="entry name" value="CNMP_BINDING_3"/>
    <property type="match status" value="1"/>
</dbReference>
<dbReference type="InterPro" id="IPR011009">
    <property type="entry name" value="Kinase-like_dom_sf"/>
</dbReference>
<keyword evidence="4 5" id="KW-0067">ATP-binding</keyword>
<dbReference type="GO" id="GO:0016301">
    <property type="term" value="F:kinase activity"/>
    <property type="evidence" value="ECO:0007669"/>
    <property type="project" value="UniProtKB-KW"/>
</dbReference>
<dbReference type="Proteomes" id="UP000031561">
    <property type="component" value="Unassembled WGS sequence"/>
</dbReference>
<evidence type="ECO:0000259" key="6">
    <source>
        <dbReference type="PROSITE" id="PS50011"/>
    </source>
</evidence>
<dbReference type="PROSITE" id="PS50011">
    <property type="entry name" value="PROTEIN_KINASE_DOM"/>
    <property type="match status" value="1"/>
</dbReference>
<dbReference type="PROSITE" id="PS00107">
    <property type="entry name" value="PROTEIN_KINASE_ATP"/>
    <property type="match status" value="1"/>
</dbReference>
<organism evidence="8 9">
    <name type="scientific">Lyngbya confervoides BDU141951</name>
    <dbReference type="NCBI Taxonomy" id="1574623"/>
    <lineage>
        <taxon>Bacteria</taxon>
        <taxon>Bacillati</taxon>
        <taxon>Cyanobacteriota</taxon>
        <taxon>Cyanophyceae</taxon>
        <taxon>Oscillatoriophycideae</taxon>
        <taxon>Oscillatoriales</taxon>
        <taxon>Microcoleaceae</taxon>
        <taxon>Lyngbya</taxon>
    </lineage>
</organism>
<proteinExistence type="predicted"/>
<evidence type="ECO:0000256" key="4">
    <source>
        <dbReference type="ARBA" id="ARBA00022840"/>
    </source>
</evidence>
<dbReference type="Gene3D" id="1.10.510.10">
    <property type="entry name" value="Transferase(Phosphotransferase) domain 1"/>
    <property type="match status" value="1"/>
</dbReference>
<evidence type="ECO:0000256" key="5">
    <source>
        <dbReference type="PROSITE-ProRule" id="PRU10141"/>
    </source>
</evidence>
<dbReference type="InterPro" id="IPR014710">
    <property type="entry name" value="RmlC-like_jellyroll"/>
</dbReference>
<dbReference type="CDD" id="cd14014">
    <property type="entry name" value="STKc_PknB_like"/>
    <property type="match status" value="1"/>
</dbReference>
<evidence type="ECO:0000256" key="1">
    <source>
        <dbReference type="ARBA" id="ARBA00022679"/>
    </source>
</evidence>
<name>A0ABD4T3M8_9CYAN</name>
<dbReference type="Gene3D" id="2.60.120.10">
    <property type="entry name" value="Jelly Rolls"/>
    <property type="match status" value="1"/>
</dbReference>
<evidence type="ECO:0000259" key="7">
    <source>
        <dbReference type="PROSITE" id="PS50042"/>
    </source>
</evidence>
<dbReference type="InterPro" id="IPR018488">
    <property type="entry name" value="cNMP-bd_CS"/>
</dbReference>
<dbReference type="CDD" id="cd00038">
    <property type="entry name" value="CAP_ED"/>
    <property type="match status" value="1"/>
</dbReference>
<keyword evidence="9" id="KW-1185">Reference proteome</keyword>
<protein>
    <submittedName>
        <fullName evidence="8">Serine/threonine-protein kinase</fullName>
    </submittedName>
</protein>
<dbReference type="RefSeq" id="WP_166282048.1">
    <property type="nucleotide sequence ID" value="NZ_JTHE03000058.1"/>
</dbReference>
<dbReference type="SUPFAM" id="SSF56112">
    <property type="entry name" value="Protein kinase-like (PK-like)"/>
    <property type="match status" value="1"/>
</dbReference>
<dbReference type="InterPro" id="IPR000595">
    <property type="entry name" value="cNMP-bd_dom"/>
</dbReference>
<dbReference type="SMART" id="SM00220">
    <property type="entry name" value="S_TKc"/>
    <property type="match status" value="1"/>
</dbReference>
<dbReference type="Pfam" id="PF00027">
    <property type="entry name" value="cNMP_binding"/>
    <property type="match status" value="1"/>
</dbReference>
<comment type="caution">
    <text evidence="8">The sequence shown here is derived from an EMBL/GenBank/DDBJ whole genome shotgun (WGS) entry which is preliminary data.</text>
</comment>